<proteinExistence type="predicted"/>
<name>A0A0D4D8R9_ECOLX</name>
<geneLocation type="plasmid" evidence="1">
    <name>p39R861-4</name>
</geneLocation>
<organism evidence="1">
    <name type="scientific">Escherichia coli</name>
    <dbReference type="NCBI Taxonomy" id="562"/>
    <lineage>
        <taxon>Bacteria</taxon>
        <taxon>Pseudomonadati</taxon>
        <taxon>Pseudomonadota</taxon>
        <taxon>Gammaproteobacteria</taxon>
        <taxon>Enterobacterales</taxon>
        <taxon>Enterobacteriaceae</taxon>
        <taxon>Escherichia</taxon>
    </lineage>
</organism>
<dbReference type="AlphaFoldDB" id="A0A0D4D8R9"/>
<sequence>MKKNDCLCRRYTAKEWGNDETTIEVFIGYKLLREPSSSEPGQFTMVELRRTVTDGKAENWSETKLEGPFEANGPDTIPMSYKDKESQYVSQFLSQGYTFLDEVLVNAETQTVLEGGNVSAGQTASLGSLNWLLSPPSELPPGDINLFKGFVAGVFAKGAGLIGFEVARSEGSNDLLPSVLMRTDSGYELGVSTGLGENTIHPATLEGAGELRPEHGHKPLLMLVYLQQRFADDFSNVEKPLVAFCDEQGDTFDYERFDSLKPLIERFGFSYDEVRADAERLGLVSELIRLAEIDAEQEDHFFLTLTGACSPKGALALSK</sequence>
<protein>
    <submittedName>
        <fullName evidence="1">Uncharacterized protein</fullName>
    </submittedName>
</protein>
<dbReference type="RefSeq" id="WP_172686826.1">
    <property type="nucleotide sequence ID" value="NZ_KP276584.1"/>
</dbReference>
<reference evidence="1" key="1">
    <citation type="journal article" date="2015" name="Microb. Drug Resist.">
        <title>p39R861-4, A Type 2?A/C2 Plasmid Carrying a Segment from the A/C1 Plasmid RA1.</title>
        <authorList>
            <person name="Anantham S."/>
            <person name="Harmer C.J."/>
            <person name="Hall R.M."/>
        </authorList>
    </citation>
    <scope>NUCLEOTIDE SEQUENCE</scope>
    <source>
        <strain evidence="1">39R861</strain>
        <plasmid evidence="1">p39R861-4</plasmid>
    </source>
</reference>
<dbReference type="EMBL" id="KP276584">
    <property type="protein sequence ID" value="AJT60225.1"/>
    <property type="molecule type" value="Genomic_DNA"/>
</dbReference>
<evidence type="ECO:0000313" key="1">
    <source>
        <dbReference type="EMBL" id="AJT60225.1"/>
    </source>
</evidence>
<keyword evidence="1" id="KW-0614">Plasmid</keyword>
<accession>A0A0D4D8R9</accession>